<organism evidence="2 3">
    <name type="scientific">Phlebiopsis gigantea (strain 11061_1 CR5-6)</name>
    <name type="common">White-rot fungus</name>
    <name type="synonym">Peniophora gigantea</name>
    <dbReference type="NCBI Taxonomy" id="745531"/>
    <lineage>
        <taxon>Eukaryota</taxon>
        <taxon>Fungi</taxon>
        <taxon>Dikarya</taxon>
        <taxon>Basidiomycota</taxon>
        <taxon>Agaricomycotina</taxon>
        <taxon>Agaricomycetes</taxon>
        <taxon>Polyporales</taxon>
        <taxon>Phanerochaetaceae</taxon>
        <taxon>Phlebiopsis</taxon>
    </lineage>
</organism>
<evidence type="ECO:0000313" key="3">
    <source>
        <dbReference type="Proteomes" id="UP000053257"/>
    </source>
</evidence>
<evidence type="ECO:0000313" key="2">
    <source>
        <dbReference type="EMBL" id="KIP02577.1"/>
    </source>
</evidence>
<dbReference type="EMBL" id="KN840665">
    <property type="protein sequence ID" value="KIP02577.1"/>
    <property type="molecule type" value="Genomic_DNA"/>
</dbReference>
<accession>A0A0C3S0N1</accession>
<proteinExistence type="predicted"/>
<dbReference type="Proteomes" id="UP000053257">
    <property type="component" value="Unassembled WGS sequence"/>
</dbReference>
<feature type="region of interest" description="Disordered" evidence="1">
    <location>
        <begin position="298"/>
        <end position="318"/>
    </location>
</feature>
<protein>
    <submittedName>
        <fullName evidence="2">Uncharacterized protein</fullName>
    </submittedName>
</protein>
<dbReference type="AlphaFoldDB" id="A0A0C3S0N1"/>
<reference evidence="2 3" key="1">
    <citation type="journal article" date="2014" name="PLoS Genet.">
        <title>Analysis of the Phlebiopsis gigantea genome, transcriptome and secretome provides insight into its pioneer colonization strategies of wood.</title>
        <authorList>
            <person name="Hori C."/>
            <person name="Ishida T."/>
            <person name="Igarashi K."/>
            <person name="Samejima M."/>
            <person name="Suzuki H."/>
            <person name="Master E."/>
            <person name="Ferreira P."/>
            <person name="Ruiz-Duenas F.J."/>
            <person name="Held B."/>
            <person name="Canessa P."/>
            <person name="Larrondo L.F."/>
            <person name="Schmoll M."/>
            <person name="Druzhinina I.S."/>
            <person name="Kubicek C.P."/>
            <person name="Gaskell J.A."/>
            <person name="Kersten P."/>
            <person name="St John F."/>
            <person name="Glasner J."/>
            <person name="Sabat G."/>
            <person name="Splinter BonDurant S."/>
            <person name="Syed K."/>
            <person name="Yadav J."/>
            <person name="Mgbeahuruike A.C."/>
            <person name="Kovalchuk A."/>
            <person name="Asiegbu F.O."/>
            <person name="Lackner G."/>
            <person name="Hoffmeister D."/>
            <person name="Rencoret J."/>
            <person name="Gutierrez A."/>
            <person name="Sun H."/>
            <person name="Lindquist E."/>
            <person name="Barry K."/>
            <person name="Riley R."/>
            <person name="Grigoriev I.V."/>
            <person name="Henrissat B."/>
            <person name="Kues U."/>
            <person name="Berka R.M."/>
            <person name="Martinez A.T."/>
            <person name="Covert S.F."/>
            <person name="Blanchette R.A."/>
            <person name="Cullen D."/>
        </authorList>
    </citation>
    <scope>NUCLEOTIDE SEQUENCE [LARGE SCALE GENOMIC DNA]</scope>
    <source>
        <strain evidence="2 3">11061_1 CR5-6</strain>
    </source>
</reference>
<sequence>MSTDLVPYTTAWLSDSRVFHEKLETMHKLPPPSNPFQLITVQVGKPCLVRGPPTPSGYDRWYSGTVREISMAYTFLDGSQSDRFVVEFTDPARPELAPQTGVFFKRWHEVCGVGEARLMPRITDQVVVDMLYTRVVYTPFIAQSLPARGGGAPWVGPVWTAGLVENHHTTADGTTTVDLKFAHFMGGLCARAPTRVAQFRSLEWVRRAGVPTHQRTMHRALCGERRVGSADDASVRSTMRDSGNFYFNPNAFRRGAFGLLARLRFAGDGFGRSVVSGHATRGVVTRTACAAVRAVRRHGTPLPPDHTLARGGLSPRSL</sequence>
<keyword evidence="3" id="KW-1185">Reference proteome</keyword>
<gene>
    <name evidence="2" type="ORF">PHLGIDRAFT_16437</name>
</gene>
<dbReference type="HOGENOM" id="CLU_075875_0_0_1"/>
<name>A0A0C3S0N1_PHLG1</name>
<evidence type="ECO:0000256" key="1">
    <source>
        <dbReference type="SAM" id="MobiDB-lite"/>
    </source>
</evidence>